<evidence type="ECO:0000313" key="2">
    <source>
        <dbReference type="Proteomes" id="UP001470230"/>
    </source>
</evidence>
<accession>A0ABR2I4N6</accession>
<dbReference type="EMBL" id="JAPFFF010000020">
    <property type="protein sequence ID" value="KAK8857389.1"/>
    <property type="molecule type" value="Genomic_DNA"/>
</dbReference>
<organism evidence="1 2">
    <name type="scientific">Tritrichomonas musculus</name>
    <dbReference type="NCBI Taxonomy" id="1915356"/>
    <lineage>
        <taxon>Eukaryota</taxon>
        <taxon>Metamonada</taxon>
        <taxon>Parabasalia</taxon>
        <taxon>Tritrichomonadida</taxon>
        <taxon>Tritrichomonadidae</taxon>
        <taxon>Tritrichomonas</taxon>
    </lineage>
</organism>
<sequence length="185" mass="21256">MLNLNFQMQSFELAKGIVQDNDTIRVSITTLPGEQKQAFSFEAKNMKTTRPFFSVKINDKTEKILIVMRKKSFSQKDPIIASTVIKSGQFPVKFNDITNTEMKTINLLESLQHSNKKNTKSCGIRKIVGKFDIQFSLTQELPYQSKNTIMQFNKKKNGKGYAKMDSFLDTENENCNFIFNDLITN</sequence>
<keyword evidence="2" id="KW-1185">Reference proteome</keyword>
<reference evidence="1 2" key="1">
    <citation type="submission" date="2024-04" db="EMBL/GenBank/DDBJ databases">
        <title>Tritrichomonas musculus Genome.</title>
        <authorList>
            <person name="Alves-Ferreira E."/>
            <person name="Grigg M."/>
            <person name="Lorenzi H."/>
            <person name="Galac M."/>
        </authorList>
    </citation>
    <scope>NUCLEOTIDE SEQUENCE [LARGE SCALE GENOMIC DNA]</scope>
    <source>
        <strain evidence="1 2">EAF2021</strain>
    </source>
</reference>
<name>A0ABR2I4N6_9EUKA</name>
<evidence type="ECO:0000313" key="1">
    <source>
        <dbReference type="EMBL" id="KAK8857389.1"/>
    </source>
</evidence>
<protein>
    <recommendedName>
        <fullName evidence="3">Tubby C-terminal domain-containing protein</fullName>
    </recommendedName>
</protein>
<gene>
    <name evidence="1" type="ORF">M9Y10_015794</name>
</gene>
<proteinExistence type="predicted"/>
<evidence type="ECO:0008006" key="3">
    <source>
        <dbReference type="Google" id="ProtNLM"/>
    </source>
</evidence>
<comment type="caution">
    <text evidence="1">The sequence shown here is derived from an EMBL/GenBank/DDBJ whole genome shotgun (WGS) entry which is preliminary data.</text>
</comment>
<dbReference type="Proteomes" id="UP001470230">
    <property type="component" value="Unassembled WGS sequence"/>
</dbReference>